<sequence>MKPPYFKVTGRCDTGCSVDTWQVDRKQVRKISTSGQEYTIDRLVCPQCNAWGYVTKIEEVKG</sequence>
<dbReference type="STRING" id="1603606.DSOUD_0845"/>
<gene>
    <name evidence="1" type="ORF">DSOUD_0845</name>
</gene>
<organism evidence="1 2">
    <name type="scientific">Desulfuromonas soudanensis</name>
    <dbReference type="NCBI Taxonomy" id="1603606"/>
    <lineage>
        <taxon>Bacteria</taxon>
        <taxon>Pseudomonadati</taxon>
        <taxon>Thermodesulfobacteriota</taxon>
        <taxon>Desulfuromonadia</taxon>
        <taxon>Desulfuromonadales</taxon>
        <taxon>Desulfuromonadaceae</taxon>
        <taxon>Desulfuromonas</taxon>
    </lineage>
</organism>
<dbReference type="RefSeq" id="WP_053549821.1">
    <property type="nucleotide sequence ID" value="NZ_CP010802.1"/>
</dbReference>
<dbReference type="Proteomes" id="UP000057158">
    <property type="component" value="Chromosome"/>
</dbReference>
<keyword evidence="2" id="KW-1185">Reference proteome</keyword>
<accession>A0A0M4DGA3</accession>
<protein>
    <submittedName>
        <fullName evidence="1">Uncharacterized protein</fullName>
    </submittedName>
</protein>
<dbReference type="AlphaFoldDB" id="A0A0M4DGA3"/>
<evidence type="ECO:0000313" key="1">
    <source>
        <dbReference type="EMBL" id="ALC15632.1"/>
    </source>
</evidence>
<proteinExistence type="predicted"/>
<evidence type="ECO:0000313" key="2">
    <source>
        <dbReference type="Proteomes" id="UP000057158"/>
    </source>
</evidence>
<reference evidence="1 2" key="1">
    <citation type="submission" date="2015-07" db="EMBL/GenBank/DDBJ databases">
        <title>Isolation and Genomic Characterization of a Novel Halophilic Metal-Reducing Deltaproteobacterium from the Deep Subsurface.</title>
        <authorList>
            <person name="Badalamenti J.P."/>
            <person name="Summers Z.M."/>
            <person name="Gralnick J.A."/>
            <person name="Bond D.R."/>
        </authorList>
    </citation>
    <scope>NUCLEOTIDE SEQUENCE [LARGE SCALE GENOMIC DNA]</scope>
    <source>
        <strain evidence="1 2">WTL</strain>
    </source>
</reference>
<name>A0A0M4DGA3_9BACT</name>
<dbReference type="EMBL" id="CP010802">
    <property type="protein sequence ID" value="ALC15632.1"/>
    <property type="molecule type" value="Genomic_DNA"/>
</dbReference>
<dbReference type="KEGG" id="des:DSOUD_0845"/>
<dbReference type="OrthoDB" id="9857807at2"/>
<dbReference type="PATRIC" id="fig|1603606.3.peg.927"/>